<feature type="domain" description="Sulfatase-modifying factor enzyme-like" evidence="1">
    <location>
        <begin position="72"/>
        <end position="327"/>
    </location>
</feature>
<gene>
    <name evidence="3" type="ORF">LCGC14_0295590</name>
</gene>
<name>A0A0F9TWL9_9ZZZZ</name>
<dbReference type="PANTHER" id="PTHR23150">
    <property type="entry name" value="SULFATASE MODIFYING FACTOR 1, 2"/>
    <property type="match status" value="1"/>
</dbReference>
<sequence>MMSKRIVVVMMAAGICAALAQAGIRADLSGDAVVDFATTMDMPFMNVGNPGNAADTEVMDDGTTGYGGVDYAYNIGKFEVTAGQYTEFLNAVAATDTYGLYNPTMWSSEYGCKILRSGSSGSYAYAVAADWEDRPVNYVSWGDSARFSNWLTNGMPTGAQNLTTTEDGSYFLNGATSVDALQAVTREADARYVIPSEDEWYKAAYHKNDGVTGNYFDYSTGSDAVPSNDLIEPDPGNNASFWDWGANDYTIGSPYWQTEVGEFENSESPYDTFDMGGNVWEWNEAIPYWSYRGLRGGAFGDDVVYYLHASSRGYLDLWLERYDFGFRVSEIPEPATMGLLALGGMGLLRRKSKIPSGRGYAG</sequence>
<dbReference type="Gene3D" id="3.90.1580.10">
    <property type="entry name" value="paralog of FGE (formylglycine-generating enzyme)"/>
    <property type="match status" value="1"/>
</dbReference>
<dbReference type="PANTHER" id="PTHR23150:SF35">
    <property type="entry name" value="BLL6746 PROTEIN"/>
    <property type="match status" value="1"/>
</dbReference>
<dbReference type="EMBL" id="LAZR01000180">
    <property type="protein sequence ID" value="KKN83734.1"/>
    <property type="molecule type" value="Genomic_DNA"/>
</dbReference>
<dbReference type="InterPro" id="IPR005532">
    <property type="entry name" value="SUMF_dom"/>
</dbReference>
<accession>A0A0F9TWL9</accession>
<dbReference type="Pfam" id="PF03781">
    <property type="entry name" value="FGE-sulfatase"/>
    <property type="match status" value="1"/>
</dbReference>
<evidence type="ECO:0000259" key="2">
    <source>
        <dbReference type="Pfam" id="PF07589"/>
    </source>
</evidence>
<evidence type="ECO:0000313" key="3">
    <source>
        <dbReference type="EMBL" id="KKN83734.1"/>
    </source>
</evidence>
<reference evidence="3" key="1">
    <citation type="journal article" date="2015" name="Nature">
        <title>Complex archaea that bridge the gap between prokaryotes and eukaryotes.</title>
        <authorList>
            <person name="Spang A."/>
            <person name="Saw J.H."/>
            <person name="Jorgensen S.L."/>
            <person name="Zaremba-Niedzwiedzka K."/>
            <person name="Martijn J."/>
            <person name="Lind A.E."/>
            <person name="van Eijk R."/>
            <person name="Schleper C."/>
            <person name="Guy L."/>
            <person name="Ettema T.J."/>
        </authorList>
    </citation>
    <scope>NUCLEOTIDE SEQUENCE</scope>
</reference>
<dbReference type="InterPro" id="IPR013424">
    <property type="entry name" value="Ice-binding_C"/>
</dbReference>
<organism evidence="3">
    <name type="scientific">marine sediment metagenome</name>
    <dbReference type="NCBI Taxonomy" id="412755"/>
    <lineage>
        <taxon>unclassified sequences</taxon>
        <taxon>metagenomes</taxon>
        <taxon>ecological metagenomes</taxon>
    </lineage>
</organism>
<dbReference type="NCBIfam" id="TIGR02595">
    <property type="entry name" value="PEP_CTERM"/>
    <property type="match status" value="1"/>
</dbReference>
<dbReference type="InterPro" id="IPR051043">
    <property type="entry name" value="Sulfatase_Mod_Factor_Kinase"/>
</dbReference>
<dbReference type="GO" id="GO:0120147">
    <property type="term" value="F:formylglycine-generating oxidase activity"/>
    <property type="evidence" value="ECO:0007669"/>
    <property type="project" value="TreeGrafter"/>
</dbReference>
<protein>
    <recommendedName>
        <fullName evidence="4">Sulfatase-modifying factor enzyme domain-containing protein</fullName>
    </recommendedName>
</protein>
<proteinExistence type="predicted"/>
<comment type="caution">
    <text evidence="3">The sequence shown here is derived from an EMBL/GenBank/DDBJ whole genome shotgun (WGS) entry which is preliminary data.</text>
</comment>
<feature type="domain" description="Ice-binding protein C-terminal" evidence="2">
    <location>
        <begin position="331"/>
        <end position="351"/>
    </location>
</feature>
<evidence type="ECO:0008006" key="4">
    <source>
        <dbReference type="Google" id="ProtNLM"/>
    </source>
</evidence>
<dbReference type="AlphaFoldDB" id="A0A0F9TWL9"/>
<dbReference type="InterPro" id="IPR042095">
    <property type="entry name" value="SUMF_sf"/>
</dbReference>
<dbReference type="SUPFAM" id="SSF56436">
    <property type="entry name" value="C-type lectin-like"/>
    <property type="match status" value="1"/>
</dbReference>
<dbReference type="InterPro" id="IPR016187">
    <property type="entry name" value="CTDL_fold"/>
</dbReference>
<dbReference type="Pfam" id="PF07589">
    <property type="entry name" value="PEP-CTERM"/>
    <property type="match status" value="1"/>
</dbReference>
<evidence type="ECO:0000259" key="1">
    <source>
        <dbReference type="Pfam" id="PF03781"/>
    </source>
</evidence>